<protein>
    <recommendedName>
        <fullName evidence="1">Retrovirus-related Pol polyprotein from transposon TNT 1-94-like beta-barrel domain-containing protein</fullName>
    </recommendedName>
</protein>
<proteinExistence type="predicted"/>
<accession>A0A9R1WXJ2</accession>
<gene>
    <name evidence="2" type="ORF">LSAT_V11C800429800</name>
</gene>
<comment type="caution">
    <text evidence="2">The sequence shown here is derived from an EMBL/GenBank/DDBJ whole genome shotgun (WGS) entry which is preliminary data.</text>
</comment>
<dbReference type="InterPro" id="IPR054722">
    <property type="entry name" value="PolX-like_BBD"/>
</dbReference>
<evidence type="ECO:0000313" key="3">
    <source>
        <dbReference type="Proteomes" id="UP000235145"/>
    </source>
</evidence>
<name>A0A9R1WXJ2_LACSA</name>
<sequence>MTSSAPERFRRSWLWGVTVSTKVLRTKIKVIFTKVKGNGKKFQSNEYSQEQVQQNYENYLNESMSVSTSSQESLLKPSKWKEVKRNKKVDFSASKAKKVKIKVDASILNDFICVPKTDEVSLIEKIKTKVCCWIFNLTLYITFLFERLQVLCDDQYEENWYIDSGFSRHMTRRKENLRDLRKLENDGVVKFGNNQKCKVKGYGKVTNGKFIVNRVTYLEGLKHNLISIYLNLVLELGIKFSFIKKEV</sequence>
<evidence type="ECO:0000259" key="1">
    <source>
        <dbReference type="Pfam" id="PF22936"/>
    </source>
</evidence>
<dbReference type="EMBL" id="NBSK02000008">
    <property type="protein sequence ID" value="KAJ0189002.1"/>
    <property type="molecule type" value="Genomic_DNA"/>
</dbReference>
<feature type="domain" description="Retrovirus-related Pol polyprotein from transposon TNT 1-94-like beta-barrel" evidence="1">
    <location>
        <begin position="160"/>
        <end position="228"/>
    </location>
</feature>
<dbReference type="AlphaFoldDB" id="A0A9R1WXJ2"/>
<dbReference type="Proteomes" id="UP000235145">
    <property type="component" value="Unassembled WGS sequence"/>
</dbReference>
<organism evidence="2 3">
    <name type="scientific">Lactuca sativa</name>
    <name type="common">Garden lettuce</name>
    <dbReference type="NCBI Taxonomy" id="4236"/>
    <lineage>
        <taxon>Eukaryota</taxon>
        <taxon>Viridiplantae</taxon>
        <taxon>Streptophyta</taxon>
        <taxon>Embryophyta</taxon>
        <taxon>Tracheophyta</taxon>
        <taxon>Spermatophyta</taxon>
        <taxon>Magnoliopsida</taxon>
        <taxon>eudicotyledons</taxon>
        <taxon>Gunneridae</taxon>
        <taxon>Pentapetalae</taxon>
        <taxon>asterids</taxon>
        <taxon>campanulids</taxon>
        <taxon>Asterales</taxon>
        <taxon>Asteraceae</taxon>
        <taxon>Cichorioideae</taxon>
        <taxon>Cichorieae</taxon>
        <taxon>Lactucinae</taxon>
        <taxon>Lactuca</taxon>
    </lineage>
</organism>
<reference evidence="2 3" key="1">
    <citation type="journal article" date="2017" name="Nat. Commun.">
        <title>Genome assembly with in vitro proximity ligation data and whole-genome triplication in lettuce.</title>
        <authorList>
            <person name="Reyes-Chin-Wo S."/>
            <person name="Wang Z."/>
            <person name="Yang X."/>
            <person name="Kozik A."/>
            <person name="Arikit S."/>
            <person name="Song C."/>
            <person name="Xia L."/>
            <person name="Froenicke L."/>
            <person name="Lavelle D.O."/>
            <person name="Truco M.J."/>
            <person name="Xia R."/>
            <person name="Zhu S."/>
            <person name="Xu C."/>
            <person name="Xu H."/>
            <person name="Xu X."/>
            <person name="Cox K."/>
            <person name="Korf I."/>
            <person name="Meyers B.C."/>
            <person name="Michelmore R.W."/>
        </authorList>
    </citation>
    <scope>NUCLEOTIDE SEQUENCE [LARGE SCALE GENOMIC DNA]</scope>
    <source>
        <strain evidence="3">cv. Salinas</strain>
        <tissue evidence="2">Seedlings</tissue>
    </source>
</reference>
<dbReference type="Pfam" id="PF22936">
    <property type="entry name" value="Pol_BBD"/>
    <property type="match status" value="1"/>
</dbReference>
<evidence type="ECO:0000313" key="2">
    <source>
        <dbReference type="EMBL" id="KAJ0189002.1"/>
    </source>
</evidence>
<keyword evidence="3" id="KW-1185">Reference proteome</keyword>